<dbReference type="GO" id="GO:0045053">
    <property type="term" value="P:protein retention in Golgi apparatus"/>
    <property type="evidence" value="ECO:0007669"/>
    <property type="project" value="TreeGrafter"/>
</dbReference>
<gene>
    <name evidence="2" type="ORF">BBP00_00001745</name>
</gene>
<comment type="similarity">
    <text evidence="1">Belongs to the VPS13 family.</text>
</comment>
<dbReference type="InterPro" id="IPR026847">
    <property type="entry name" value="VPS13"/>
</dbReference>
<evidence type="ECO:0008006" key="4">
    <source>
        <dbReference type="Google" id="ProtNLM"/>
    </source>
</evidence>
<dbReference type="OrthoDB" id="428159at2759"/>
<evidence type="ECO:0000256" key="1">
    <source>
        <dbReference type="ARBA" id="ARBA00006545"/>
    </source>
</evidence>
<proteinExistence type="inferred from homology"/>
<comment type="caution">
    <text evidence="2">The sequence shown here is derived from an EMBL/GenBank/DDBJ whole genome shotgun (WGS) entry which is preliminary data.</text>
</comment>
<protein>
    <recommendedName>
        <fullName evidence="4">Chorein N-terminal domain-containing protein</fullName>
    </recommendedName>
</protein>
<evidence type="ECO:0000313" key="3">
    <source>
        <dbReference type="Proteomes" id="UP000277300"/>
    </source>
</evidence>
<dbReference type="GO" id="GO:0006623">
    <property type="term" value="P:protein targeting to vacuole"/>
    <property type="evidence" value="ECO:0007669"/>
    <property type="project" value="TreeGrafter"/>
</dbReference>
<dbReference type="EMBL" id="MBDO02000026">
    <property type="protein sequence ID" value="RLN67205.1"/>
    <property type="molecule type" value="Genomic_DNA"/>
</dbReference>
<name>A0A3F2S0T2_9STRA</name>
<dbReference type="PANTHER" id="PTHR16166">
    <property type="entry name" value="VACUOLAR PROTEIN SORTING-ASSOCIATED PROTEIN VPS13"/>
    <property type="match status" value="1"/>
</dbReference>
<sequence length="385" mass="43235">MLEGALKSWIIYFLGQYVESHSVNVSAKLWQSSERLKLENLTLKASVVPSWLPFRLKAGFIGLFEADLPISAIFGSASAKIKFQDVLLVLSPLQHDDEEIQEEIAALVDQKMARLEQDLLERWNGPQIPEYTVPHESEGYFGTDGWIGRTMTKLIDNLQVDIRNLHIRVEGTWFPSSPLRSPPKSAKTEQGKNEGVKFAAGFTLGALSAVTTPSNWRIGGFDEQPEPTTQENNHLVFKLINAIDLSAYVDPNALHFIHSRVHPKVLQSTLSRLKEMGSRSARADWWSTEESAHAHRFLVAPISVALKLTMNTATHHAQTDDPRFCLIRAYKKKVIAEVVVDRPAVLIKGFGPNLFSYHFYEFTVTDFYRRLPCVSPLATLVVSPG</sequence>
<reference evidence="2 3" key="1">
    <citation type="submission" date="2018-07" db="EMBL/GenBank/DDBJ databases">
        <title>Genome sequencing of oomycete isolates from Chile give support for New Zealand origin for Phytophthora kernoviae and make available the first Nothophytophthora sp. genome.</title>
        <authorList>
            <person name="Studholme D.J."/>
            <person name="Sanfuentes E."/>
            <person name="Panda P."/>
            <person name="Hill R."/>
            <person name="Sambles C."/>
            <person name="Grant M."/>
            <person name="Williams N.M."/>
            <person name="Mcdougal R.L."/>
        </authorList>
    </citation>
    <scope>NUCLEOTIDE SEQUENCE [LARGE SCALE GENOMIC DNA]</scope>
    <source>
        <strain evidence="2">Chile6</strain>
    </source>
</reference>
<dbReference type="AlphaFoldDB" id="A0A3F2S0T2"/>
<organism evidence="2 3">
    <name type="scientific">Phytophthora kernoviae</name>
    <dbReference type="NCBI Taxonomy" id="325452"/>
    <lineage>
        <taxon>Eukaryota</taxon>
        <taxon>Sar</taxon>
        <taxon>Stramenopiles</taxon>
        <taxon>Oomycota</taxon>
        <taxon>Peronosporomycetes</taxon>
        <taxon>Peronosporales</taxon>
        <taxon>Peronosporaceae</taxon>
        <taxon>Phytophthora</taxon>
    </lineage>
</organism>
<accession>A0A3F2S0T2</accession>
<dbReference type="Proteomes" id="UP000277300">
    <property type="component" value="Unassembled WGS sequence"/>
</dbReference>
<dbReference type="PANTHER" id="PTHR16166:SF93">
    <property type="entry name" value="INTERMEMBRANE LIPID TRANSFER PROTEIN VPS13"/>
    <property type="match status" value="1"/>
</dbReference>
<evidence type="ECO:0000313" key="2">
    <source>
        <dbReference type="EMBL" id="RLN67205.1"/>
    </source>
</evidence>